<accession>A0AA40D7W9</accession>
<protein>
    <submittedName>
        <fullName evidence="3">Uncharacterized protein</fullName>
    </submittedName>
</protein>
<evidence type="ECO:0000256" key="2">
    <source>
        <dbReference type="SAM" id="MobiDB-lite"/>
    </source>
</evidence>
<feature type="compositionally biased region" description="Acidic residues" evidence="2">
    <location>
        <begin position="178"/>
        <end position="197"/>
    </location>
</feature>
<gene>
    <name evidence="3" type="ORF">QBC41DRAFT_284418</name>
</gene>
<evidence type="ECO:0000313" key="3">
    <source>
        <dbReference type="EMBL" id="KAK0663514.1"/>
    </source>
</evidence>
<name>A0AA40D7W9_9PEZI</name>
<dbReference type="AlphaFoldDB" id="A0AA40D7W9"/>
<comment type="caution">
    <text evidence="3">The sequence shown here is derived from an EMBL/GenBank/DDBJ whole genome shotgun (WGS) entry which is preliminary data.</text>
</comment>
<feature type="region of interest" description="Disordered" evidence="2">
    <location>
        <begin position="177"/>
        <end position="230"/>
    </location>
</feature>
<dbReference type="Proteomes" id="UP001174997">
    <property type="component" value="Unassembled WGS sequence"/>
</dbReference>
<evidence type="ECO:0000313" key="4">
    <source>
        <dbReference type="Proteomes" id="UP001174997"/>
    </source>
</evidence>
<keyword evidence="1" id="KW-0175">Coiled coil</keyword>
<feature type="coiled-coil region" evidence="1">
    <location>
        <begin position="347"/>
        <end position="410"/>
    </location>
</feature>
<evidence type="ECO:0000256" key="1">
    <source>
        <dbReference type="SAM" id="Coils"/>
    </source>
</evidence>
<proteinExistence type="predicted"/>
<dbReference type="EMBL" id="JAULSY010000128">
    <property type="protein sequence ID" value="KAK0663514.1"/>
    <property type="molecule type" value="Genomic_DNA"/>
</dbReference>
<organism evidence="3 4">
    <name type="scientific">Cercophora samala</name>
    <dbReference type="NCBI Taxonomy" id="330535"/>
    <lineage>
        <taxon>Eukaryota</taxon>
        <taxon>Fungi</taxon>
        <taxon>Dikarya</taxon>
        <taxon>Ascomycota</taxon>
        <taxon>Pezizomycotina</taxon>
        <taxon>Sordariomycetes</taxon>
        <taxon>Sordariomycetidae</taxon>
        <taxon>Sordariales</taxon>
        <taxon>Lasiosphaeriaceae</taxon>
        <taxon>Cercophora</taxon>
    </lineage>
</organism>
<keyword evidence="4" id="KW-1185">Reference proteome</keyword>
<reference evidence="3" key="1">
    <citation type="submission" date="2023-06" db="EMBL/GenBank/DDBJ databases">
        <title>Genome-scale phylogeny and comparative genomics of the fungal order Sordariales.</title>
        <authorList>
            <consortium name="Lawrence Berkeley National Laboratory"/>
            <person name="Hensen N."/>
            <person name="Bonometti L."/>
            <person name="Westerberg I."/>
            <person name="Brannstrom I.O."/>
            <person name="Guillou S."/>
            <person name="Cros-Aarteil S."/>
            <person name="Calhoun S."/>
            <person name="Haridas S."/>
            <person name="Kuo A."/>
            <person name="Mondo S."/>
            <person name="Pangilinan J."/>
            <person name="Riley R."/>
            <person name="Labutti K."/>
            <person name="Andreopoulos B."/>
            <person name="Lipzen A."/>
            <person name="Chen C."/>
            <person name="Yanf M."/>
            <person name="Daum C."/>
            <person name="Ng V."/>
            <person name="Clum A."/>
            <person name="Steindorff A."/>
            <person name="Ohm R."/>
            <person name="Martin F."/>
            <person name="Silar P."/>
            <person name="Natvig D."/>
            <person name="Lalanne C."/>
            <person name="Gautier V."/>
            <person name="Ament-Velasquez S.L."/>
            <person name="Kruys A."/>
            <person name="Hutchinson M.I."/>
            <person name="Powell A.J."/>
            <person name="Barry K."/>
            <person name="Miller A.N."/>
            <person name="Grigoriev I.V."/>
            <person name="Debuchy R."/>
            <person name="Gladieux P."/>
            <person name="Thoren M.H."/>
            <person name="Johannesson H."/>
        </authorList>
    </citation>
    <scope>NUCLEOTIDE SEQUENCE</scope>
    <source>
        <strain evidence="3">CBS 307.81</strain>
    </source>
</reference>
<sequence length="556" mass="64892">MPATTHLTMDSITASLSPQDKANAEEISSLLLQIYQTLIHMRYLPAHHLHPGPHDLTRLLPFFQKLQLAPQIIHLYTILPYVSSKCHDFYQGGYFADFRNKSDVEDGRNTMYADDRREQMRPWMTPLSLLCNHMSVLFYDSKRHRIGIFEQCDNSSRDRVLRKMRGVVNLELAAPEDLGSDSDCESSSEDGGSDSDDERPRKKLKKEDEGHHPRLGCGSQGKNVYDDMPSRPAGDVLRDILKQYETLEEVPWVYEHGSPRDWPKGVEKLYFKHGWPGKDFNAEEFEMDKMRLAAMETIKEDAEEVFKQVKQCRQRVEGRNQPDFLLLKRQIATAETPDEEWLARYHLWRKEQEMERSIKDLEEAEAKRDRRFPNGSRPSEKPEDLVLWEVQKWRRDIAREEETLKHTIEQAEMFAAGLLDHAPSPKSMKHNIEKEKRHLELLYKLLQKSREDAARLCPGVEELPVEDENSRVALFHNRAHVIEFHQKEIDEIKGFMATVPMSCAKTRQFLQGEIEASYEGIKRSNEWWDGHDEAIKHFEKRKEAFAAIKARQKTEG</sequence>